<proteinExistence type="predicted"/>
<dbReference type="AlphaFoldDB" id="A0A239EQQ5"/>
<dbReference type="InterPro" id="IPR007433">
    <property type="entry name" value="DUF481"/>
</dbReference>
<reference evidence="2" key="1">
    <citation type="submission" date="2017-06" db="EMBL/GenBank/DDBJ databases">
        <authorList>
            <person name="Varghese N."/>
            <person name="Submissions S."/>
        </authorList>
    </citation>
    <scope>NUCLEOTIDE SEQUENCE [LARGE SCALE GENOMIC DNA]</scope>
    <source>
        <strain evidence="2">5C</strain>
    </source>
</reference>
<accession>A0A239EQQ5</accession>
<keyword evidence="2" id="KW-1185">Reference proteome</keyword>
<organism evidence="1 2">
    <name type="scientific">Belliella buryatensis</name>
    <dbReference type="NCBI Taxonomy" id="1500549"/>
    <lineage>
        <taxon>Bacteria</taxon>
        <taxon>Pseudomonadati</taxon>
        <taxon>Bacteroidota</taxon>
        <taxon>Cytophagia</taxon>
        <taxon>Cytophagales</taxon>
        <taxon>Cyclobacteriaceae</taxon>
        <taxon>Belliella</taxon>
    </lineage>
</organism>
<dbReference type="Proteomes" id="UP000198480">
    <property type="component" value="Unassembled WGS sequence"/>
</dbReference>
<name>A0A239EQQ5_9BACT</name>
<evidence type="ECO:0000313" key="2">
    <source>
        <dbReference type="Proteomes" id="UP000198480"/>
    </source>
</evidence>
<dbReference type="Pfam" id="PF04338">
    <property type="entry name" value="DUF481"/>
    <property type="match status" value="1"/>
</dbReference>
<dbReference type="OrthoDB" id="1117610at2"/>
<evidence type="ECO:0000313" key="1">
    <source>
        <dbReference type="EMBL" id="SNS46588.1"/>
    </source>
</evidence>
<sequence>MTSNSLQMKLSLYLFIVFLLLSPAIFAQNALDSVVFQNNNYLVGEIKSLEKGVLTMKTPFSKENFKIKWLQVTELYSEKSFLLTTKAGFKDYGKVKTLEKGQIKLLVAKDVEYQYAIEDIVAIKPLESSFLSRFNAALDMGFSLTRSRNQRQFTLRSRFGYTSKKWSFDASYNKLYASQEGAETIRRGDGYLTSLYSLNKDWLGIARIDYLYNTEQLIDIRLNNKIGIGNYLLNSNRMQWTALGGISYNLENFDSEISRKRSVETWIGTELNIFDIKKVSLNSTIFAYPSLTERNRIRVDYRFDIKYDLPLDFYLKTGTTINYDRQPVGGASSLDYVFQTTFGWSFSK</sequence>
<dbReference type="EMBL" id="FZOK01000010">
    <property type="protein sequence ID" value="SNS46588.1"/>
    <property type="molecule type" value="Genomic_DNA"/>
</dbReference>
<evidence type="ECO:0008006" key="3">
    <source>
        <dbReference type="Google" id="ProtNLM"/>
    </source>
</evidence>
<gene>
    <name evidence="1" type="ORF">SAMN06295967_11058</name>
</gene>
<protein>
    <recommendedName>
        <fullName evidence="3">Salt-induced outer membrane protein YdiY</fullName>
    </recommendedName>
</protein>